<evidence type="ECO:0000313" key="2">
    <source>
        <dbReference type="EMBL" id="KAB8203472.1"/>
    </source>
</evidence>
<gene>
    <name evidence="2" type="ORF">BDV34DRAFT_227418</name>
</gene>
<protein>
    <submittedName>
        <fullName evidence="2">Uncharacterized protein</fullName>
    </submittedName>
</protein>
<name>A0A5N6DE34_ASPPA</name>
<organism evidence="2 3">
    <name type="scientific">Aspergillus parasiticus</name>
    <dbReference type="NCBI Taxonomy" id="5067"/>
    <lineage>
        <taxon>Eukaryota</taxon>
        <taxon>Fungi</taxon>
        <taxon>Dikarya</taxon>
        <taxon>Ascomycota</taxon>
        <taxon>Pezizomycotina</taxon>
        <taxon>Eurotiomycetes</taxon>
        <taxon>Eurotiomycetidae</taxon>
        <taxon>Eurotiales</taxon>
        <taxon>Aspergillaceae</taxon>
        <taxon>Aspergillus</taxon>
        <taxon>Aspergillus subgen. Circumdati</taxon>
    </lineage>
</organism>
<sequence>MLNILHLSHHRVCYEPSFSGIHVPSHFNYFVFWWLFFLLSQKVEDVVRKHDACYFRVVVYLEHISINSIFNDASKSICSGFQIVNHVVPLVIGYEGLLAKNIGTYSRK</sequence>
<accession>A0A5N6DE34</accession>
<dbReference type="Proteomes" id="UP000326532">
    <property type="component" value="Unassembled WGS sequence"/>
</dbReference>
<evidence type="ECO:0000313" key="3">
    <source>
        <dbReference type="Proteomes" id="UP000326532"/>
    </source>
</evidence>
<dbReference type="VEuPathDB" id="FungiDB:BDV34DRAFT_227418"/>
<feature type="transmembrane region" description="Helical" evidence="1">
    <location>
        <begin position="20"/>
        <end position="39"/>
    </location>
</feature>
<evidence type="ECO:0000256" key="1">
    <source>
        <dbReference type="SAM" id="Phobius"/>
    </source>
</evidence>
<keyword evidence="3" id="KW-1185">Reference proteome</keyword>
<dbReference type="AlphaFoldDB" id="A0A5N6DE34"/>
<keyword evidence="1" id="KW-0472">Membrane</keyword>
<reference evidence="2 3" key="1">
    <citation type="submission" date="2019-04" db="EMBL/GenBank/DDBJ databases">
        <title>Fungal friends and foes A comparative genomics study of 23 Aspergillus species from section Flavi.</title>
        <authorList>
            <consortium name="DOE Joint Genome Institute"/>
            <person name="Kjaerbolling I."/>
            <person name="Vesth T.C."/>
            <person name="Frisvad J.C."/>
            <person name="Nybo J.L."/>
            <person name="Theobald S."/>
            <person name="Kildgaard S."/>
            <person name="Petersen T.I."/>
            <person name="Kuo A."/>
            <person name="Sato A."/>
            <person name="Lyhne E.K."/>
            <person name="Kogle M.E."/>
            <person name="Wiebenga A."/>
            <person name="Kun R.S."/>
            <person name="Lubbers R.J."/>
            <person name="Makela M.R."/>
            <person name="Barry K."/>
            <person name="Chovatia M."/>
            <person name="Clum A."/>
            <person name="Daum C."/>
            <person name="Haridas S."/>
            <person name="He G."/>
            <person name="LaButti K."/>
            <person name="Lipzen A."/>
            <person name="Mondo S."/>
            <person name="Pangilinan J."/>
            <person name="Riley R."/>
            <person name="Salamov A."/>
            <person name="Simmons B.A."/>
            <person name="Magnuson J.K."/>
            <person name="Henrissat B."/>
            <person name="Mortensen U.H."/>
            <person name="Larsen T.O."/>
            <person name="De vries R.P."/>
            <person name="Grigoriev I.V."/>
            <person name="Machida M."/>
            <person name="Baker S.E."/>
            <person name="Andersen M.R."/>
        </authorList>
    </citation>
    <scope>NUCLEOTIDE SEQUENCE [LARGE SCALE GENOMIC DNA]</scope>
    <source>
        <strain evidence="2 3">CBS 117618</strain>
    </source>
</reference>
<dbReference type="EMBL" id="ML734991">
    <property type="protein sequence ID" value="KAB8203472.1"/>
    <property type="molecule type" value="Genomic_DNA"/>
</dbReference>
<proteinExistence type="predicted"/>
<keyword evidence="1" id="KW-1133">Transmembrane helix</keyword>
<keyword evidence="1" id="KW-0812">Transmembrane</keyword>